<proteinExistence type="predicted"/>
<dbReference type="Pfam" id="PF13155">
    <property type="entry name" value="Toprim_2"/>
    <property type="match status" value="1"/>
</dbReference>
<dbReference type="AlphaFoldDB" id="A0A419S4V3"/>
<keyword evidence="3" id="KW-1185">Reference proteome</keyword>
<dbReference type="Gene3D" id="3.90.580.10">
    <property type="entry name" value="Zinc finger, CHC2-type domain"/>
    <property type="match status" value="1"/>
</dbReference>
<evidence type="ECO:0000313" key="2">
    <source>
        <dbReference type="EMBL" id="RKD15135.1"/>
    </source>
</evidence>
<feature type="domain" description="Zinc finger CHC2-type" evidence="1">
    <location>
        <begin position="33"/>
        <end position="98"/>
    </location>
</feature>
<dbReference type="EMBL" id="MBTA01000025">
    <property type="protein sequence ID" value="RKD15135.1"/>
    <property type="molecule type" value="Genomic_DNA"/>
</dbReference>
<dbReference type="GO" id="GO:0003677">
    <property type="term" value="F:DNA binding"/>
    <property type="evidence" value="ECO:0007669"/>
    <property type="project" value="InterPro"/>
</dbReference>
<reference evidence="2 3" key="1">
    <citation type="submission" date="2016-07" db="EMBL/GenBank/DDBJ databases">
        <title>Genome of Pelobium manganitolerans.</title>
        <authorList>
            <person name="Wu S."/>
            <person name="Wang G."/>
        </authorList>
    </citation>
    <scope>NUCLEOTIDE SEQUENCE [LARGE SCALE GENOMIC DNA]</scope>
    <source>
        <strain evidence="2 3">YS-25</strain>
    </source>
</reference>
<name>A0A419S4V3_9SPHI</name>
<sequence>MDFSKKRLSVSEAKEIDMVHFLAGLGFEPAKIRNNDYWYHSPLRDEKTPSFKVNRRLNCWYDHGLGKGGNLVDFAILFHGCTVAELLQNLNGNFSLHKPVSQQTFPKQEQEKQIKILGDFVLSSNVLLRYLQQRRIPIDIADRYCREVRYELNGKVYYGIGFKNDLGGFEIRNPYFKASSSPKGITTIDNSAGEVIVFEGFTDFLSFKATHQQDPEDRFDFVVLNSVSFFETARPFLEKHNTIRLYLDRDATGQNCSRYALSLSSNYKDESSLYQNHKDFNDWIVNFGKPQRKHQKQKLK</sequence>
<protein>
    <submittedName>
        <fullName evidence="2">DNA primase</fullName>
    </submittedName>
</protein>
<dbReference type="InterPro" id="IPR036977">
    <property type="entry name" value="DNA_primase_Znf_CHC2"/>
</dbReference>
<gene>
    <name evidence="2" type="ORF">BCY91_06330</name>
</gene>
<dbReference type="OrthoDB" id="8536512at2"/>
<accession>A0A419S4V3</accession>
<organism evidence="2 3">
    <name type="scientific">Pelobium manganitolerans</name>
    <dbReference type="NCBI Taxonomy" id="1842495"/>
    <lineage>
        <taxon>Bacteria</taxon>
        <taxon>Pseudomonadati</taxon>
        <taxon>Bacteroidota</taxon>
        <taxon>Sphingobacteriia</taxon>
        <taxon>Sphingobacteriales</taxon>
        <taxon>Sphingobacteriaceae</taxon>
        <taxon>Pelobium</taxon>
    </lineage>
</organism>
<evidence type="ECO:0000259" key="1">
    <source>
        <dbReference type="Pfam" id="PF01807"/>
    </source>
</evidence>
<dbReference type="RefSeq" id="WP_120182004.1">
    <property type="nucleotide sequence ID" value="NZ_MBTA01000025.1"/>
</dbReference>
<dbReference type="Proteomes" id="UP000283433">
    <property type="component" value="Unassembled WGS sequence"/>
</dbReference>
<dbReference type="GO" id="GO:0006260">
    <property type="term" value="P:DNA replication"/>
    <property type="evidence" value="ECO:0007669"/>
    <property type="project" value="InterPro"/>
</dbReference>
<dbReference type="InterPro" id="IPR002694">
    <property type="entry name" value="Znf_CHC2"/>
</dbReference>
<dbReference type="Pfam" id="PF01807">
    <property type="entry name" value="Zn_ribbon_DnaG"/>
    <property type="match status" value="1"/>
</dbReference>
<dbReference type="SUPFAM" id="SSF57783">
    <property type="entry name" value="Zinc beta-ribbon"/>
    <property type="match status" value="1"/>
</dbReference>
<dbReference type="Gene3D" id="3.40.1360.10">
    <property type="match status" value="1"/>
</dbReference>
<evidence type="ECO:0000313" key="3">
    <source>
        <dbReference type="Proteomes" id="UP000283433"/>
    </source>
</evidence>
<dbReference type="GO" id="GO:0003899">
    <property type="term" value="F:DNA-directed RNA polymerase activity"/>
    <property type="evidence" value="ECO:0007669"/>
    <property type="project" value="InterPro"/>
</dbReference>
<dbReference type="GO" id="GO:0008270">
    <property type="term" value="F:zinc ion binding"/>
    <property type="evidence" value="ECO:0007669"/>
    <property type="project" value="InterPro"/>
</dbReference>
<comment type="caution">
    <text evidence="2">The sequence shown here is derived from an EMBL/GenBank/DDBJ whole genome shotgun (WGS) entry which is preliminary data.</text>
</comment>